<dbReference type="SUPFAM" id="SSF50249">
    <property type="entry name" value="Nucleic acid-binding proteins"/>
    <property type="match status" value="1"/>
</dbReference>
<keyword evidence="2" id="KW-0540">Nuclease</keyword>
<evidence type="ECO:0000259" key="3">
    <source>
        <dbReference type="PROSITE" id="PS51831"/>
    </source>
</evidence>
<dbReference type="GO" id="GO:0003676">
    <property type="term" value="F:nucleic acid binding"/>
    <property type="evidence" value="ECO:0007669"/>
    <property type="project" value="InterPro"/>
</dbReference>
<dbReference type="CDD" id="cd00077">
    <property type="entry name" value="HDc"/>
    <property type="match status" value="1"/>
</dbReference>
<reference evidence="4" key="1">
    <citation type="submission" date="2023-08" db="EMBL/GenBank/DDBJ databases">
        <title>Genomic characterization of piscicolin 126 produced by Carnobacterium maltaromaticum CM22 strain isolated from salmon (Salmo salar).</title>
        <authorList>
            <person name="Gonzalez-Gragera E."/>
            <person name="Garcia-Lopez J.D."/>
            <person name="Teso-Perez C."/>
            <person name="Gimenez-Hernandez I."/>
            <person name="Peralta-Sanchez J.M."/>
            <person name="Valdivia E."/>
            <person name="Montalban-Lopez M."/>
            <person name="Martin-Platero A.M."/>
            <person name="Banos A."/>
            <person name="Martinez-Bueno M."/>
        </authorList>
    </citation>
    <scope>NUCLEOTIDE SEQUENCE</scope>
    <source>
        <strain evidence="4">CM22</strain>
    </source>
</reference>
<dbReference type="CDD" id="cd04492">
    <property type="entry name" value="YhaM_OBF_like"/>
    <property type="match status" value="1"/>
</dbReference>
<dbReference type="PANTHER" id="PTHR37294:SF1">
    <property type="entry name" value="3'-5' EXORIBONUCLEASE YHAM"/>
    <property type="match status" value="1"/>
</dbReference>
<keyword evidence="2" id="KW-0269">Exonuclease</keyword>
<dbReference type="SMART" id="SM00471">
    <property type="entry name" value="HDc"/>
    <property type="match status" value="1"/>
</dbReference>
<dbReference type="PANTHER" id="PTHR37294">
    <property type="entry name" value="3'-5' EXORIBONUCLEASE YHAM"/>
    <property type="match status" value="1"/>
</dbReference>
<evidence type="ECO:0000256" key="2">
    <source>
        <dbReference type="ARBA" id="ARBA00022839"/>
    </source>
</evidence>
<dbReference type="InterPro" id="IPR012340">
    <property type="entry name" value="NA-bd_OB-fold"/>
</dbReference>
<evidence type="ECO:0000313" key="5">
    <source>
        <dbReference type="Proteomes" id="UP001290462"/>
    </source>
</evidence>
<comment type="caution">
    <text evidence="4">The sequence shown here is derived from an EMBL/GenBank/DDBJ whole genome shotgun (WGS) entry which is preliminary data.</text>
</comment>
<organism evidence="4 5">
    <name type="scientific">Carnobacterium maltaromaticum</name>
    <name type="common">Carnobacterium piscicola</name>
    <dbReference type="NCBI Taxonomy" id="2751"/>
    <lineage>
        <taxon>Bacteria</taxon>
        <taxon>Bacillati</taxon>
        <taxon>Bacillota</taxon>
        <taxon>Bacilli</taxon>
        <taxon>Lactobacillales</taxon>
        <taxon>Carnobacteriaceae</taxon>
        <taxon>Carnobacterium</taxon>
    </lineage>
</organism>
<dbReference type="Pfam" id="PF01336">
    <property type="entry name" value="tRNA_anti-codon"/>
    <property type="match status" value="1"/>
</dbReference>
<dbReference type="EMBL" id="JAVBVO010000005">
    <property type="protein sequence ID" value="MDZ5760058.1"/>
    <property type="molecule type" value="Genomic_DNA"/>
</dbReference>
<gene>
    <name evidence="4" type="ORF">RAK27_15590</name>
</gene>
<accession>A0AAW9JWT6</accession>
<dbReference type="RefSeq" id="WP_322809573.1">
    <property type="nucleotide sequence ID" value="NZ_JAVBVO010000005.1"/>
</dbReference>
<proteinExistence type="predicted"/>
<dbReference type="GO" id="GO:0004527">
    <property type="term" value="F:exonuclease activity"/>
    <property type="evidence" value="ECO:0007669"/>
    <property type="project" value="UniProtKB-KW"/>
</dbReference>
<dbReference type="Gene3D" id="1.10.3210.10">
    <property type="entry name" value="Hypothetical protein af1432"/>
    <property type="match status" value="1"/>
</dbReference>
<dbReference type="InterPro" id="IPR006674">
    <property type="entry name" value="HD_domain"/>
</dbReference>
<evidence type="ECO:0000313" key="4">
    <source>
        <dbReference type="EMBL" id="MDZ5760058.1"/>
    </source>
</evidence>
<name>A0AAW9JWT6_CARML</name>
<sequence>MDKKIFDYNVDDTFDLFLLVKNADVRVAKNGKKFIAFTFQDVSGQIDGKYWDASDSDIEAFLAGKVVRVSGKRELYQGNPQVKLFKIRLANDNEPNSPELFMERAPIKKEEIVEEINQTIFEITNANMNRVVRHLMTKYQKEFFQFPAAKKHHHAYMGGLSYHTISMLRLAKFIAEQYPEINKPLLYSGVILHDLGKVMELSGAMSTEYTLEGNLIGHIVIVDEEITKACLALKIDDKSEDIILLKHMILAHHGQLEYGSPVRPRLREAEVLHQIDNIDASINMLNVALNHTEPGTFTERIFGMDNRAFYKPNMTKVTSEEQLELLE</sequence>
<keyword evidence="1" id="KW-0378">Hydrolase</keyword>
<dbReference type="InterPro" id="IPR003607">
    <property type="entry name" value="HD/PDEase_dom"/>
</dbReference>
<dbReference type="Pfam" id="PF01966">
    <property type="entry name" value="HD"/>
    <property type="match status" value="1"/>
</dbReference>
<evidence type="ECO:0000256" key="1">
    <source>
        <dbReference type="ARBA" id="ARBA00022801"/>
    </source>
</evidence>
<feature type="domain" description="HD" evidence="3">
    <location>
        <begin position="160"/>
        <end position="281"/>
    </location>
</feature>
<dbReference type="Proteomes" id="UP001290462">
    <property type="component" value="Unassembled WGS sequence"/>
</dbReference>
<dbReference type="AlphaFoldDB" id="A0AAW9JWT6"/>
<protein>
    <submittedName>
        <fullName evidence="4">HD domain-containing protein</fullName>
    </submittedName>
</protein>
<dbReference type="FunFam" id="1.10.3210.10:FF:000008">
    <property type="entry name" value="3'-5' exoribonuclease YhaM"/>
    <property type="match status" value="1"/>
</dbReference>
<dbReference type="InterPro" id="IPR004365">
    <property type="entry name" value="NA-bd_OB_tRNA"/>
</dbReference>
<dbReference type="PROSITE" id="PS51831">
    <property type="entry name" value="HD"/>
    <property type="match status" value="1"/>
</dbReference>
<dbReference type="SUPFAM" id="SSF109604">
    <property type="entry name" value="HD-domain/PDEase-like"/>
    <property type="match status" value="1"/>
</dbReference>
<dbReference type="InterPro" id="IPR050798">
    <property type="entry name" value="YhaM_exoribonuc/phosphodiest"/>
</dbReference>
<dbReference type="GO" id="GO:0031125">
    <property type="term" value="P:rRNA 3'-end processing"/>
    <property type="evidence" value="ECO:0007669"/>
    <property type="project" value="TreeGrafter"/>
</dbReference>
<dbReference type="Gene3D" id="2.40.50.140">
    <property type="entry name" value="Nucleic acid-binding proteins"/>
    <property type="match status" value="1"/>
</dbReference>